<keyword evidence="1" id="KW-0444">Lipid biosynthesis</keyword>
<comment type="function">
    <text evidence="1">Catalyzes the reduction of fatty acyl-CoA to fatty alcohols.</text>
</comment>
<dbReference type="OrthoDB" id="1669136at2759"/>
<proteinExistence type="inferred from homology"/>
<evidence type="ECO:0000313" key="4">
    <source>
        <dbReference type="Proteomes" id="UP000467841"/>
    </source>
</evidence>
<dbReference type="GO" id="GO:0035336">
    <property type="term" value="P:long-chain fatty-acyl-CoA metabolic process"/>
    <property type="evidence" value="ECO:0007669"/>
    <property type="project" value="TreeGrafter"/>
</dbReference>
<dbReference type="Proteomes" id="UP000467841">
    <property type="component" value="Unassembled WGS sequence"/>
</dbReference>
<dbReference type="InterPro" id="IPR013120">
    <property type="entry name" value="FAR_NAD-bd"/>
</dbReference>
<evidence type="ECO:0000313" key="3">
    <source>
        <dbReference type="EMBL" id="CAA7038668.1"/>
    </source>
</evidence>
<sequence>MFHEVIYLIAKSQKHTSLPLRYDVSLDINTRGPSNLMGFAKKFKKLKFFLQVSTAYVNGRRQGRIMEKPFTMGDCIATENFLEEKEKSIRRRSGLILEFSAISCDSVDKLRDSVDVPGGVALLFVVKNDMLEKTAAVEMRASKIFPESHVFDERNELTVKKHNRRYHPSIDPMSELSLHLHVF</sequence>
<keyword evidence="1" id="KW-0521">NADP</keyword>
<dbReference type="EMBL" id="CACVBM020001196">
    <property type="protein sequence ID" value="CAA7038668.1"/>
    <property type="molecule type" value="Genomic_DNA"/>
</dbReference>
<keyword evidence="1" id="KW-0560">Oxidoreductase</keyword>
<organism evidence="3 4">
    <name type="scientific">Microthlaspi erraticum</name>
    <dbReference type="NCBI Taxonomy" id="1685480"/>
    <lineage>
        <taxon>Eukaryota</taxon>
        <taxon>Viridiplantae</taxon>
        <taxon>Streptophyta</taxon>
        <taxon>Embryophyta</taxon>
        <taxon>Tracheophyta</taxon>
        <taxon>Spermatophyta</taxon>
        <taxon>Magnoliopsida</taxon>
        <taxon>eudicotyledons</taxon>
        <taxon>Gunneridae</taxon>
        <taxon>Pentapetalae</taxon>
        <taxon>rosids</taxon>
        <taxon>malvids</taxon>
        <taxon>Brassicales</taxon>
        <taxon>Brassicaceae</taxon>
        <taxon>Coluteocarpeae</taxon>
        <taxon>Microthlaspi</taxon>
    </lineage>
</organism>
<dbReference type="Gene3D" id="3.40.50.720">
    <property type="entry name" value="NAD(P)-binding Rossmann-like Domain"/>
    <property type="match status" value="1"/>
</dbReference>
<dbReference type="PANTHER" id="PTHR11011:SF45">
    <property type="entry name" value="FATTY ACYL-COA REDUCTASE CG8306-RELATED"/>
    <property type="match status" value="1"/>
</dbReference>
<keyword evidence="4" id="KW-1185">Reference proteome</keyword>
<protein>
    <recommendedName>
        <fullName evidence="1">Fatty acyl-CoA reductase</fullName>
        <ecNumber evidence="1">1.2.1.84</ecNumber>
    </recommendedName>
</protein>
<evidence type="ECO:0000259" key="2">
    <source>
        <dbReference type="Pfam" id="PF07993"/>
    </source>
</evidence>
<comment type="catalytic activity">
    <reaction evidence="1">
        <text>a long-chain fatty acyl-CoA + 2 NADPH + 2 H(+) = a long-chain primary fatty alcohol + 2 NADP(+) + CoA</text>
        <dbReference type="Rhea" id="RHEA:52716"/>
        <dbReference type="ChEBI" id="CHEBI:15378"/>
        <dbReference type="ChEBI" id="CHEBI:57287"/>
        <dbReference type="ChEBI" id="CHEBI:57783"/>
        <dbReference type="ChEBI" id="CHEBI:58349"/>
        <dbReference type="ChEBI" id="CHEBI:77396"/>
        <dbReference type="ChEBI" id="CHEBI:83139"/>
        <dbReference type="EC" id="1.2.1.84"/>
    </reaction>
</comment>
<name>A0A6D2JCL7_9BRAS</name>
<dbReference type="EC" id="1.2.1.84" evidence="1"/>
<dbReference type="PANTHER" id="PTHR11011">
    <property type="entry name" value="MALE STERILITY PROTEIN 2-RELATED"/>
    <property type="match status" value="1"/>
</dbReference>
<comment type="similarity">
    <text evidence="1">Belongs to the fatty acyl-CoA reductase family.</text>
</comment>
<dbReference type="GO" id="GO:0010345">
    <property type="term" value="P:suberin biosynthetic process"/>
    <property type="evidence" value="ECO:0007669"/>
    <property type="project" value="TreeGrafter"/>
</dbReference>
<dbReference type="AlphaFoldDB" id="A0A6D2JCL7"/>
<keyword evidence="1" id="KW-0443">Lipid metabolism</keyword>
<feature type="domain" description="Thioester reductase (TE)" evidence="2">
    <location>
        <begin position="20"/>
        <end position="85"/>
    </location>
</feature>
<dbReference type="GO" id="GO:0080019">
    <property type="term" value="F:alcohol-forming very long-chain fatty acyl-CoA reductase activity"/>
    <property type="evidence" value="ECO:0007669"/>
    <property type="project" value="InterPro"/>
</dbReference>
<dbReference type="InterPro" id="IPR026055">
    <property type="entry name" value="FAR"/>
</dbReference>
<dbReference type="Pfam" id="PF07993">
    <property type="entry name" value="NAD_binding_4"/>
    <property type="match status" value="1"/>
</dbReference>
<dbReference type="GO" id="GO:0102965">
    <property type="term" value="F:alcohol-forming long-chain fatty acyl-CoA reductase activity"/>
    <property type="evidence" value="ECO:0007669"/>
    <property type="project" value="UniProtKB-EC"/>
</dbReference>
<reference evidence="3" key="1">
    <citation type="submission" date="2020-01" db="EMBL/GenBank/DDBJ databases">
        <authorList>
            <person name="Mishra B."/>
        </authorList>
    </citation>
    <scope>NUCLEOTIDE SEQUENCE [LARGE SCALE GENOMIC DNA]</scope>
</reference>
<accession>A0A6D2JCL7</accession>
<comment type="caution">
    <text evidence="3">The sequence shown here is derived from an EMBL/GenBank/DDBJ whole genome shotgun (WGS) entry which is preliminary data.</text>
</comment>
<gene>
    <name evidence="3" type="ORF">MERR_LOCUS25903</name>
</gene>
<evidence type="ECO:0000256" key="1">
    <source>
        <dbReference type="RuleBase" id="RU363097"/>
    </source>
</evidence>